<proteinExistence type="predicted"/>
<accession>A0ABQ6G0E3</accession>
<dbReference type="SUPFAM" id="SSF101898">
    <property type="entry name" value="NHL repeat"/>
    <property type="match status" value="1"/>
</dbReference>
<dbReference type="Gene3D" id="2.120.10.30">
    <property type="entry name" value="TolB, C-terminal domain"/>
    <property type="match status" value="1"/>
</dbReference>
<evidence type="ECO:0000313" key="2">
    <source>
        <dbReference type="Proteomes" id="UP001344906"/>
    </source>
</evidence>
<keyword evidence="2" id="KW-1185">Reference proteome</keyword>
<dbReference type="RefSeq" id="WP_338255439.1">
    <property type="nucleotide sequence ID" value="NZ_BSRI01000002.1"/>
</dbReference>
<name>A0ABQ6G0E3_9CHLR</name>
<dbReference type="InterPro" id="IPR011042">
    <property type="entry name" value="6-blade_b-propeller_TolB-like"/>
</dbReference>
<dbReference type="EMBL" id="BSRI01000002">
    <property type="protein sequence ID" value="GLV58991.1"/>
    <property type="molecule type" value="Genomic_DNA"/>
</dbReference>
<dbReference type="Proteomes" id="UP001344906">
    <property type="component" value="Unassembled WGS sequence"/>
</dbReference>
<comment type="caution">
    <text evidence="1">The sequence shown here is derived from an EMBL/GenBank/DDBJ whole genome shotgun (WGS) entry which is preliminary data.</text>
</comment>
<sequence length="336" mass="37383">MDFLLSCISTRHSMLKNHWAQNKQAQQEQQTECPVTVLGSLQKPKDDQGGLLCLLNDKGEVQASQEMSMPAGMVSTDDGFLVATMYEVHRVSRDLSTVQPTTISLPSFNLLHSLSRSQRGYLVASTGLDVIVEFSESGERLWDWWAVEHGFELTPGGEPRYINKDEDYRGVKFGTLAQTTHVNSVAELPDGTILATLFHQGSVIAIDRASGNWRTVLDGLDHPHSVRILNEDYITIADTGRGRGLLVNIKGLRGTIEAQVDAQTNWLQDCSYDYRNDLWVLVDGKNTRIVLRTGTAGEKPYGQIDLNPEWRLYEALPLAVVDSKPLSSLSMAHVQM</sequence>
<protein>
    <submittedName>
        <fullName evidence="1">Uncharacterized protein</fullName>
    </submittedName>
</protein>
<reference evidence="1 2" key="1">
    <citation type="submission" date="2023-02" db="EMBL/GenBank/DDBJ databases">
        <title>Dictyobacter halimunensis sp. nov., a new member of the class Ktedonobacteria from forest soil in a geothermal area.</title>
        <authorList>
            <person name="Rachmania M.K."/>
            <person name="Ningsih F."/>
            <person name="Sakai Y."/>
            <person name="Yabe S."/>
            <person name="Yokota A."/>
            <person name="Sjamsuridzal W."/>
        </authorList>
    </citation>
    <scope>NUCLEOTIDE SEQUENCE [LARGE SCALE GENOMIC DNA]</scope>
    <source>
        <strain evidence="1 2">S3.2.2.5</strain>
    </source>
</reference>
<organism evidence="1 2">
    <name type="scientific">Dictyobacter halimunensis</name>
    <dbReference type="NCBI Taxonomy" id="3026934"/>
    <lineage>
        <taxon>Bacteria</taxon>
        <taxon>Bacillati</taxon>
        <taxon>Chloroflexota</taxon>
        <taxon>Ktedonobacteria</taxon>
        <taxon>Ktedonobacterales</taxon>
        <taxon>Dictyobacteraceae</taxon>
        <taxon>Dictyobacter</taxon>
    </lineage>
</organism>
<gene>
    <name evidence="1" type="ORF">KDH_58190</name>
</gene>
<evidence type="ECO:0000313" key="1">
    <source>
        <dbReference type="EMBL" id="GLV58991.1"/>
    </source>
</evidence>